<dbReference type="PROSITE" id="PS01124">
    <property type="entry name" value="HTH_ARAC_FAMILY_2"/>
    <property type="match status" value="1"/>
</dbReference>
<dbReference type="SUPFAM" id="SSF52317">
    <property type="entry name" value="Class I glutamine amidotransferase-like"/>
    <property type="match status" value="1"/>
</dbReference>
<dbReference type="Gene3D" id="3.40.50.880">
    <property type="match status" value="1"/>
</dbReference>
<evidence type="ECO:0000313" key="6">
    <source>
        <dbReference type="Proteomes" id="UP000187035"/>
    </source>
</evidence>
<dbReference type="CDD" id="cd03137">
    <property type="entry name" value="GATase1_AraC_1"/>
    <property type="match status" value="1"/>
</dbReference>
<dbReference type="GO" id="GO:0003700">
    <property type="term" value="F:DNA-binding transcription factor activity"/>
    <property type="evidence" value="ECO:0007669"/>
    <property type="project" value="InterPro"/>
</dbReference>
<name>A0A854D5M2_ACTNA</name>
<dbReference type="PANTHER" id="PTHR43130">
    <property type="entry name" value="ARAC-FAMILY TRANSCRIPTIONAL REGULATOR"/>
    <property type="match status" value="1"/>
</dbReference>
<feature type="domain" description="HTH araC/xylS-type" evidence="4">
    <location>
        <begin position="239"/>
        <end position="337"/>
    </location>
</feature>
<dbReference type="GeneID" id="64255946"/>
<evidence type="ECO:0000256" key="2">
    <source>
        <dbReference type="ARBA" id="ARBA00023163"/>
    </source>
</evidence>
<dbReference type="Pfam" id="PF01965">
    <property type="entry name" value="DJ-1_PfpI"/>
    <property type="match status" value="1"/>
</dbReference>
<dbReference type="InterPro" id="IPR018060">
    <property type="entry name" value="HTH_AraC"/>
</dbReference>
<dbReference type="Pfam" id="PF12833">
    <property type="entry name" value="HTH_18"/>
    <property type="match status" value="1"/>
</dbReference>
<protein>
    <submittedName>
        <fullName evidence="5">AraC family transcriptional regulator</fullName>
    </submittedName>
</protein>
<sequence length="348" mass="36961">MHIAVYAFDGITMFHLSIPQMVFGTVSRLGLADWKVSLFATASESAALSEDTAGPAEGASPAPSTPSSRTASIRTSEGYILGGLGGPELAGEADIVVVPAWFADGRPAGEDLCSLLETAHARGACVVGLCLGAIPLAEAGLIGGRRAVTHWRAFEPLAREHPEIALDESVLYVDHGDVLTSAGAASGLDACLHLVRTHLGAQAANEVARQLVIAPHREGGQAQYIERPVPRRADDDPIGRTASWALEHLGEPLPVERLARTARMSTRSFIRAFRETTGAAPAAWVRAQRVREAQRLLESTDLAVERVASVCGFGSAVTMRQAFARILSTTPSAYRRRFRTDSPDPANA</sequence>
<accession>A0A854D5M2</accession>
<dbReference type="SMART" id="SM00342">
    <property type="entry name" value="HTH_ARAC"/>
    <property type="match status" value="1"/>
</dbReference>
<dbReference type="InterPro" id="IPR052158">
    <property type="entry name" value="INH-QAR"/>
</dbReference>
<dbReference type="InterPro" id="IPR002818">
    <property type="entry name" value="DJ-1/PfpI"/>
</dbReference>
<dbReference type="GO" id="GO:0043565">
    <property type="term" value="F:sequence-specific DNA binding"/>
    <property type="evidence" value="ECO:0007669"/>
    <property type="project" value="InterPro"/>
</dbReference>
<dbReference type="EMBL" id="MSRR01000010">
    <property type="protein sequence ID" value="OMG36689.1"/>
    <property type="molecule type" value="Genomic_DNA"/>
</dbReference>
<evidence type="ECO:0000259" key="4">
    <source>
        <dbReference type="PROSITE" id="PS01124"/>
    </source>
</evidence>
<dbReference type="PANTHER" id="PTHR43130:SF3">
    <property type="entry name" value="HTH-TYPE TRANSCRIPTIONAL REGULATOR RV1931C"/>
    <property type="match status" value="1"/>
</dbReference>
<dbReference type="Proteomes" id="UP000187035">
    <property type="component" value="Unassembled WGS sequence"/>
</dbReference>
<dbReference type="Gene3D" id="1.10.10.60">
    <property type="entry name" value="Homeodomain-like"/>
    <property type="match status" value="1"/>
</dbReference>
<dbReference type="InterPro" id="IPR029062">
    <property type="entry name" value="Class_I_gatase-like"/>
</dbReference>
<dbReference type="AlphaFoldDB" id="A0A854D5M2"/>
<reference evidence="5 6" key="1">
    <citation type="submission" date="2016-12" db="EMBL/GenBank/DDBJ databases">
        <title>Genomic comparison of strains in the 'Actinomyces naeslundii' group.</title>
        <authorList>
            <person name="Mughal S.R."/>
            <person name="Do T."/>
            <person name="Gilbert S.C."/>
            <person name="Witherden E.A."/>
            <person name="Didelot X."/>
            <person name="Beighton D."/>
        </authorList>
    </citation>
    <scope>NUCLEOTIDE SEQUENCE [LARGE SCALE GENOMIC DNA]</scope>
    <source>
        <strain evidence="5 6">NCTC 10301</strain>
    </source>
</reference>
<dbReference type="RefSeq" id="WP_003784982.1">
    <property type="nucleotide sequence ID" value="NZ_CP066049.1"/>
</dbReference>
<gene>
    <name evidence="5" type="ORF">BKH33_05740</name>
</gene>
<dbReference type="SUPFAM" id="SSF46689">
    <property type="entry name" value="Homeodomain-like"/>
    <property type="match status" value="2"/>
</dbReference>
<evidence type="ECO:0000256" key="3">
    <source>
        <dbReference type="SAM" id="MobiDB-lite"/>
    </source>
</evidence>
<evidence type="ECO:0000313" key="5">
    <source>
        <dbReference type="EMBL" id="OMG36689.1"/>
    </source>
</evidence>
<comment type="caution">
    <text evidence="5">The sequence shown here is derived from an EMBL/GenBank/DDBJ whole genome shotgun (WGS) entry which is preliminary data.</text>
</comment>
<feature type="region of interest" description="Disordered" evidence="3">
    <location>
        <begin position="50"/>
        <end position="71"/>
    </location>
</feature>
<keyword evidence="1" id="KW-0805">Transcription regulation</keyword>
<dbReference type="InterPro" id="IPR009057">
    <property type="entry name" value="Homeodomain-like_sf"/>
</dbReference>
<feature type="compositionally biased region" description="Low complexity" evidence="3">
    <location>
        <begin position="52"/>
        <end position="71"/>
    </location>
</feature>
<evidence type="ECO:0000256" key="1">
    <source>
        <dbReference type="ARBA" id="ARBA00023015"/>
    </source>
</evidence>
<keyword evidence="2" id="KW-0804">Transcription</keyword>
<proteinExistence type="predicted"/>
<organism evidence="5 6">
    <name type="scientific">Actinomyces naeslundii</name>
    <dbReference type="NCBI Taxonomy" id="1655"/>
    <lineage>
        <taxon>Bacteria</taxon>
        <taxon>Bacillati</taxon>
        <taxon>Actinomycetota</taxon>
        <taxon>Actinomycetes</taxon>
        <taxon>Actinomycetales</taxon>
        <taxon>Actinomycetaceae</taxon>
        <taxon>Actinomyces</taxon>
    </lineage>
</organism>